<comment type="caution">
    <text evidence="3">The sequence shown here is derived from an EMBL/GenBank/DDBJ whole genome shotgun (WGS) entry which is preliminary data.</text>
</comment>
<feature type="transmembrane region" description="Helical" evidence="2">
    <location>
        <begin position="80"/>
        <end position="97"/>
    </location>
</feature>
<protein>
    <submittedName>
        <fullName evidence="3">YtxH domain-containing protein</fullName>
    </submittedName>
</protein>
<feature type="compositionally biased region" description="Basic and acidic residues" evidence="1">
    <location>
        <begin position="17"/>
        <end position="27"/>
    </location>
</feature>
<dbReference type="OrthoDB" id="6400719at2"/>
<evidence type="ECO:0000313" key="4">
    <source>
        <dbReference type="Proteomes" id="UP000321938"/>
    </source>
</evidence>
<sequence>MSDDNKNLSDDLDDMIGDTKEGAKSVGDKISSSAKEFSEDAKEFASDAKEKASEFADEAKASTKDFANDAKDVLDDGKNIAIIAHITLIGWIIAIVMNSSNKTEYGSFYVRQVLGIMLLGFVCSIVPVVNFIAWILPVAMWIMSLIGALSGEKKPVFLLGNQFQEWFKSI</sequence>
<keyword evidence="4" id="KW-1185">Reference proteome</keyword>
<name>A0A5C7B470_9FLAO</name>
<dbReference type="Gene3D" id="1.10.287.700">
    <property type="entry name" value="Helix hairpin bin"/>
    <property type="match status" value="1"/>
</dbReference>
<keyword evidence="2" id="KW-0812">Transmembrane</keyword>
<evidence type="ECO:0000256" key="2">
    <source>
        <dbReference type="SAM" id="Phobius"/>
    </source>
</evidence>
<dbReference type="AlphaFoldDB" id="A0A5C7B470"/>
<feature type="region of interest" description="Disordered" evidence="1">
    <location>
        <begin position="1"/>
        <end position="37"/>
    </location>
</feature>
<dbReference type="Proteomes" id="UP000321938">
    <property type="component" value="Unassembled WGS sequence"/>
</dbReference>
<feature type="transmembrane region" description="Helical" evidence="2">
    <location>
        <begin position="109"/>
        <end position="128"/>
    </location>
</feature>
<reference evidence="3 4" key="1">
    <citation type="submission" date="2019-08" db="EMBL/GenBank/DDBJ databases">
        <title>Genome of Psychroserpens burtonensis ACAM 167.</title>
        <authorList>
            <person name="Bowman J.P."/>
        </authorList>
    </citation>
    <scope>NUCLEOTIDE SEQUENCE [LARGE SCALE GENOMIC DNA]</scope>
    <source>
        <strain evidence="3 4">ACAM 167</strain>
    </source>
</reference>
<evidence type="ECO:0000256" key="1">
    <source>
        <dbReference type="SAM" id="MobiDB-lite"/>
    </source>
</evidence>
<dbReference type="RefSeq" id="WP_028872301.1">
    <property type="nucleotide sequence ID" value="NZ_VOSB01000019.1"/>
</dbReference>
<accession>A0A5C7B470</accession>
<dbReference type="STRING" id="1123037.GCA_000425305_02529"/>
<gene>
    <name evidence="3" type="ORF">ES692_13080</name>
</gene>
<evidence type="ECO:0000313" key="3">
    <source>
        <dbReference type="EMBL" id="TXE16258.1"/>
    </source>
</evidence>
<keyword evidence="2" id="KW-0472">Membrane</keyword>
<dbReference type="EMBL" id="VOSB01000019">
    <property type="protein sequence ID" value="TXE16258.1"/>
    <property type="molecule type" value="Genomic_DNA"/>
</dbReference>
<organism evidence="3 4">
    <name type="scientific">Psychroserpens burtonensis</name>
    <dbReference type="NCBI Taxonomy" id="49278"/>
    <lineage>
        <taxon>Bacteria</taxon>
        <taxon>Pseudomonadati</taxon>
        <taxon>Bacteroidota</taxon>
        <taxon>Flavobacteriia</taxon>
        <taxon>Flavobacteriales</taxon>
        <taxon>Flavobacteriaceae</taxon>
        <taxon>Psychroserpens</taxon>
    </lineage>
</organism>
<keyword evidence="2" id="KW-1133">Transmembrane helix</keyword>
<proteinExistence type="predicted"/>